<keyword evidence="2" id="KW-0808">Transferase</keyword>
<dbReference type="InterPro" id="IPR006342">
    <property type="entry name" value="FkbM_mtfrase"/>
</dbReference>
<keyword evidence="3" id="KW-1185">Reference proteome</keyword>
<feature type="domain" description="Methyltransferase FkbM" evidence="1">
    <location>
        <begin position="53"/>
        <end position="213"/>
    </location>
</feature>
<organism evidence="2 3">
    <name type="scientific">Azorhizobium caulinodans (strain ATCC 43989 / DSM 5975 / JCM 20966 / LMG 6465 / NBRC 14845 / NCIMB 13405 / ORS 571)</name>
    <dbReference type="NCBI Taxonomy" id="438753"/>
    <lineage>
        <taxon>Bacteria</taxon>
        <taxon>Pseudomonadati</taxon>
        <taxon>Pseudomonadota</taxon>
        <taxon>Alphaproteobacteria</taxon>
        <taxon>Hyphomicrobiales</taxon>
        <taxon>Xanthobacteraceae</taxon>
        <taxon>Azorhizobium</taxon>
    </lineage>
</organism>
<dbReference type="RefSeq" id="WP_012171443.1">
    <property type="nucleotide sequence ID" value="NC_009937.1"/>
</dbReference>
<dbReference type="SUPFAM" id="SSF53335">
    <property type="entry name" value="S-adenosyl-L-methionine-dependent methyltransferases"/>
    <property type="match status" value="1"/>
</dbReference>
<proteinExistence type="predicted"/>
<dbReference type="Proteomes" id="UP000000270">
    <property type="component" value="Chromosome"/>
</dbReference>
<dbReference type="PANTHER" id="PTHR34203">
    <property type="entry name" value="METHYLTRANSFERASE, FKBM FAMILY PROTEIN"/>
    <property type="match status" value="1"/>
</dbReference>
<reference evidence="3" key="2">
    <citation type="submission" date="2007-04" db="EMBL/GenBank/DDBJ databases">
        <title>Complete genome sequence of the nitrogen-fixing bacterium Azorhizobium caulinodans ORS571.</title>
        <authorList>
            <person name="Lee K.B."/>
            <person name="Backer P.D."/>
            <person name="Aono T."/>
            <person name="Liu C.T."/>
            <person name="Suzuki S."/>
            <person name="Suzuki T."/>
            <person name="Kaneko T."/>
            <person name="Yamada M."/>
            <person name="Tabata S."/>
            <person name="Kupfer D.M."/>
            <person name="Najar F.Z."/>
            <person name="Wiley G.B."/>
            <person name="Roe B."/>
            <person name="Binnewies T."/>
            <person name="Ussery D."/>
            <person name="Vereecke D."/>
            <person name="Gevers D."/>
            <person name="Holsters M."/>
            <person name="Oyaizu H."/>
        </authorList>
    </citation>
    <scope>NUCLEOTIDE SEQUENCE [LARGE SCALE GENOMIC DNA]</scope>
    <source>
        <strain evidence="3">ATCC 43989 / DSM 5975 / JCM 20966 / LMG 6465 / NBRC 14845 / NCIMB 13405 / ORS 571</strain>
    </source>
</reference>
<reference evidence="2 3" key="4">
    <citation type="journal article" date="2009" name="Appl. Environ. Microbiol.">
        <title>Comparative genome-wide transcriptional profiling of Azorhizobium caulinodans ORS571 grown under free-living and symbiotic conditions.</title>
        <authorList>
            <person name="Tsukada S."/>
            <person name="Aono T."/>
            <person name="Akiba N."/>
            <person name="Lee KB."/>
            <person name="Liu CT."/>
            <person name="Toyazaki H."/>
            <person name="Oyaizu H."/>
        </authorList>
    </citation>
    <scope>NUCLEOTIDE SEQUENCE [LARGE SCALE GENOMIC DNA]</scope>
    <source>
        <strain evidence="3">ATCC 43989 / DSM 5975 / JCM 20966 / LMG 6465 / NBRC 14845 / NCIMB 13405 / ORS 571</strain>
    </source>
</reference>
<dbReference type="eggNOG" id="COG2242">
    <property type="taxonomic scope" value="Bacteria"/>
</dbReference>
<dbReference type="AlphaFoldDB" id="A8IDD1"/>
<dbReference type="NCBIfam" id="TIGR01444">
    <property type="entry name" value="fkbM_fam"/>
    <property type="match status" value="1"/>
</dbReference>
<accession>A8IDD1</accession>
<reference evidence="2 3" key="1">
    <citation type="journal article" date="2007" name="Appl. Environ. Microbiol.">
        <title>Rhizobial factors required for stem nodule maturation and maintenance in Sesbania rostrata-Azorhizobium caulinodans ORS571 symbiosis.</title>
        <authorList>
            <person name="Suzuki S."/>
            <person name="Aono T."/>
            <person name="Lee KB."/>
            <person name="Suzuki T."/>
            <person name="Liu CT."/>
            <person name="Miwa H."/>
            <person name="Wakao S."/>
            <person name="Iki T."/>
            <person name="Oyaizu H."/>
        </authorList>
    </citation>
    <scope>NUCLEOTIDE SEQUENCE [LARGE SCALE GENOMIC DNA]</scope>
    <source>
        <strain evidence="3">ATCC 43989 / DSM 5975 / JCM 20966 / LMG 6465 / NBRC 14845 / NCIMB 13405 / ORS 571</strain>
    </source>
</reference>
<reference evidence="2 3" key="3">
    <citation type="journal article" date="2008" name="BMC Genomics">
        <title>The genome of the versatile nitrogen fixer Azorhizobium caulinodans ORS571.</title>
        <authorList>
            <person name="Lee KB."/>
            <person name="Backer P.D."/>
            <person name="Aono T."/>
            <person name="Liu CT."/>
            <person name="Suzuki S."/>
            <person name="Suzuki T."/>
            <person name="Kaneko T."/>
            <person name="Yamada M."/>
            <person name="Tabata S."/>
            <person name="Kupfer D.M."/>
            <person name="Najar F.Z."/>
            <person name="Wiley G.B."/>
            <person name="Roe B."/>
            <person name="Binnewies T.T."/>
            <person name="Ussery D.W."/>
            <person name="D'Haeze W."/>
            <person name="Herder J.D."/>
            <person name="Gevers D."/>
            <person name="Vereecke D."/>
            <person name="Holsters M."/>
            <person name="Oyaizu H."/>
        </authorList>
    </citation>
    <scope>NUCLEOTIDE SEQUENCE [LARGE SCALE GENOMIC DNA]</scope>
    <source>
        <strain evidence="3">ATCC 43989 / DSM 5975 / JCM 20966 / LMG 6465 / NBRC 14845 / NCIMB 13405 / ORS 571</strain>
    </source>
</reference>
<dbReference type="InterPro" id="IPR052514">
    <property type="entry name" value="SAM-dependent_MTase"/>
</dbReference>
<evidence type="ECO:0000259" key="1">
    <source>
        <dbReference type="Pfam" id="PF05050"/>
    </source>
</evidence>
<dbReference type="Pfam" id="PF05050">
    <property type="entry name" value="Methyltransf_21"/>
    <property type="match status" value="1"/>
</dbReference>
<dbReference type="GO" id="GO:0032259">
    <property type="term" value="P:methylation"/>
    <property type="evidence" value="ECO:0007669"/>
    <property type="project" value="UniProtKB-KW"/>
</dbReference>
<dbReference type="HOGENOM" id="CLU_093059_0_0_5"/>
<evidence type="ECO:0000313" key="3">
    <source>
        <dbReference type="Proteomes" id="UP000000270"/>
    </source>
</evidence>
<name>A8IDD1_AZOC5</name>
<protein>
    <submittedName>
        <fullName evidence="2">Methyltransferase</fullName>
    </submittedName>
</protein>
<evidence type="ECO:0000313" key="2">
    <source>
        <dbReference type="EMBL" id="BAF88917.1"/>
    </source>
</evidence>
<dbReference type="EMBL" id="AP009384">
    <property type="protein sequence ID" value="BAF88917.1"/>
    <property type="molecule type" value="Genomic_DNA"/>
</dbReference>
<dbReference type="STRING" id="438753.AZC_2919"/>
<dbReference type="GO" id="GO:0008168">
    <property type="term" value="F:methyltransferase activity"/>
    <property type="evidence" value="ECO:0007669"/>
    <property type="project" value="UniProtKB-KW"/>
</dbReference>
<reference evidence="2 3" key="6">
    <citation type="journal article" date="2011" name="Appl. Environ. Microbiol.">
        <title>Involvement of the azorhizobial chromosome partition gene (parA) in the onset of bacteroid differentiation during Sesbania rostrata stem nodule development.</title>
        <authorList>
            <person name="Liu CT."/>
            <person name="Lee KB."/>
            <person name="Wang YS."/>
            <person name="Peng MH."/>
            <person name="Lee KT."/>
            <person name="Suzuki S."/>
            <person name="Suzuki T."/>
            <person name="Oyaizu H."/>
        </authorList>
    </citation>
    <scope>NUCLEOTIDE SEQUENCE [LARGE SCALE GENOMIC DNA]</scope>
    <source>
        <strain evidence="3">ATCC 43989 / DSM 5975 / JCM 20966 / LMG 6465 / NBRC 14845 / NCIMB 13405 / ORS 571</strain>
    </source>
</reference>
<dbReference type="InterPro" id="IPR029063">
    <property type="entry name" value="SAM-dependent_MTases_sf"/>
</dbReference>
<sequence>MDLKIIEYRDHFLKIYGRTGDFYFNDIDIGIQTNNFLLYIIDNHLNDKMYGLDIGANIGLTTAILGKSFPGSSFLSFEPDPQTFGFLQETIVANNLSNCTPYQLALGDRAGELTFMSDPNDSSGNRLAPSGTALGGGNRTVKVDRLDDFLSQEGFPRVDFIKLDVEGYEMEVLRGATKTLRIFRPSVYLEFNSFTLIAFGNHNPRELLDYLRQNFPYVYRFKEGAPLPIQNNQDEMDFIHTNLVHHGCVDDLYCTHTPIIA</sequence>
<dbReference type="Gene3D" id="3.40.50.150">
    <property type="entry name" value="Vaccinia Virus protein VP39"/>
    <property type="match status" value="1"/>
</dbReference>
<gene>
    <name evidence="2" type="primary">fkbM</name>
    <name evidence="2" type="ordered locus">AZC_2919</name>
</gene>
<dbReference type="PANTHER" id="PTHR34203:SF15">
    <property type="entry name" value="SLL1173 PROTEIN"/>
    <property type="match status" value="1"/>
</dbReference>
<reference evidence="2 3" key="5">
    <citation type="journal article" date="2010" name="Appl. Environ. Microbiol.">
        <title>phrR-like gene praR of Azorhizobium caulinodans ORS571 is essential for symbiosis with Sesbania rostrata and is involved in expression of reb genes.</title>
        <authorList>
            <person name="Akiba N."/>
            <person name="Aono T."/>
            <person name="Toyazaki H."/>
            <person name="Sato S."/>
            <person name="Oyaizu H."/>
        </authorList>
    </citation>
    <scope>NUCLEOTIDE SEQUENCE [LARGE SCALE GENOMIC DNA]</scope>
    <source>
        <strain evidence="3">ATCC 43989 / DSM 5975 / JCM 20966 / LMG 6465 / NBRC 14845 / NCIMB 13405 / ORS 571</strain>
    </source>
</reference>
<dbReference type="KEGG" id="azc:AZC_2919"/>
<keyword evidence="2" id="KW-0489">Methyltransferase</keyword>